<accession>A0A219Y967</accession>
<dbReference type="PANTHER" id="PTHR37549:SF1">
    <property type="entry name" value="LIPOPROTEIN LPRI"/>
    <property type="match status" value="1"/>
</dbReference>
<organism evidence="1 2">
    <name type="scientific">Aeromonas phage 44RR2.8t.2</name>
    <dbReference type="NCBI Taxonomy" id="1932900"/>
    <lineage>
        <taxon>Viruses</taxon>
        <taxon>Duplodnaviria</taxon>
        <taxon>Heunggongvirae</taxon>
        <taxon>Uroviricota</taxon>
        <taxon>Caudoviricetes</taxon>
        <taxon>Pantevenvirales</taxon>
        <taxon>Straboviridae</taxon>
        <taxon>Biquartavirus</taxon>
        <taxon>Biquartavirus 44RR2</taxon>
    </lineage>
</organism>
<dbReference type="Proteomes" id="UP000222894">
    <property type="component" value="Genome"/>
</dbReference>
<reference evidence="1 2" key="1">
    <citation type="journal article" date="2017" name="Sci. Rep.">
        <title>Characterization and diversity of phages infecting Aeromonas salmonicida subsp. salmonicida.</title>
        <authorList>
            <person name="Vincent A.T."/>
            <person name="Paquet V.E."/>
            <person name="Bernatchez A."/>
            <person name="Tremblay D.M."/>
            <person name="Moineau S."/>
            <person name="Charette S.J."/>
        </authorList>
    </citation>
    <scope>NUCLEOTIDE SEQUENCE [LARGE SCALE GENOMIC DNA]</scope>
</reference>
<dbReference type="EMBL" id="KY290948">
    <property type="protein sequence ID" value="APU00500.1"/>
    <property type="molecule type" value="Genomic_DNA"/>
</dbReference>
<dbReference type="GO" id="GO:0005576">
    <property type="term" value="C:extracellular region"/>
    <property type="evidence" value="ECO:0007669"/>
    <property type="project" value="TreeGrafter"/>
</dbReference>
<evidence type="ECO:0000313" key="1">
    <source>
        <dbReference type="EMBL" id="APU00500.1"/>
    </source>
</evidence>
<sequence>MKFLSVIALGLLSSSAMAASFDCNTTGLNSIEKAICKVPELSMMDQQLADAYKVVRHIPEVKADQKTFIKDRNSAPSLGDLKDLMRDRIIELEIIAELEGVEAKPYSERQVKPAKPIGSSSVGQLITQFKNGNTAVYNGQYLDATYRRSDAPSWALGCSAKIVDNDVLPKWAAEASKNKLSSEFADVRWKFDVAMFNATLANLLKNTDQSKTMCDIINVGM</sequence>
<protein>
    <submittedName>
        <fullName evidence="1">Uncharacterized protein</fullName>
    </submittedName>
</protein>
<proteinExistence type="predicted"/>
<name>A0A219Y967_9CAUD</name>
<evidence type="ECO:0000313" key="2">
    <source>
        <dbReference type="Proteomes" id="UP000222894"/>
    </source>
</evidence>
<dbReference type="PANTHER" id="PTHR37549">
    <property type="entry name" value="LIPOPROTEIN LPRI"/>
    <property type="match status" value="1"/>
</dbReference>
<dbReference type="InterPro" id="IPR052755">
    <property type="entry name" value="Lysozyme_Inhibitor_LprI"/>
</dbReference>